<dbReference type="InterPro" id="IPR031339">
    <property type="entry name" value="DUF4942"/>
</dbReference>
<feature type="domain" description="DUF4942" evidence="1">
    <location>
        <begin position="276"/>
        <end position="477"/>
    </location>
</feature>
<gene>
    <name evidence="2" type="ORF">GCM10011573_37290</name>
</gene>
<dbReference type="Pfam" id="PF13708">
    <property type="entry name" value="DUF4942"/>
    <property type="match status" value="1"/>
</dbReference>
<organism evidence="2 3">
    <name type="scientific">Enterococcus wangshanyuanii</name>
    <dbReference type="NCBI Taxonomy" id="2005703"/>
    <lineage>
        <taxon>Bacteria</taxon>
        <taxon>Bacillati</taxon>
        <taxon>Bacillota</taxon>
        <taxon>Bacilli</taxon>
        <taxon>Lactobacillales</taxon>
        <taxon>Enterococcaceae</taxon>
        <taxon>Enterococcus</taxon>
    </lineage>
</organism>
<keyword evidence="3" id="KW-1185">Reference proteome</keyword>
<proteinExistence type="predicted"/>
<evidence type="ECO:0000259" key="1">
    <source>
        <dbReference type="Pfam" id="PF13708"/>
    </source>
</evidence>
<dbReference type="EMBL" id="BMKI01000018">
    <property type="protein sequence ID" value="GGD04299.1"/>
    <property type="molecule type" value="Genomic_DNA"/>
</dbReference>
<reference evidence="3" key="1">
    <citation type="journal article" date="2019" name="Int. J. Syst. Evol. Microbiol.">
        <title>The Global Catalogue of Microorganisms (GCM) 10K type strain sequencing project: providing services to taxonomists for standard genome sequencing and annotation.</title>
        <authorList>
            <consortium name="The Broad Institute Genomics Platform"/>
            <consortium name="The Broad Institute Genome Sequencing Center for Infectious Disease"/>
            <person name="Wu L."/>
            <person name="Ma J."/>
        </authorList>
    </citation>
    <scope>NUCLEOTIDE SEQUENCE [LARGE SCALE GENOMIC DNA]</scope>
    <source>
        <strain evidence="3">CGMCC 1.15942</strain>
    </source>
</reference>
<name>A0ABQ1PVB7_9ENTE</name>
<sequence length="507" mass="58885">MLKDRLKRERYKDPNPVFDLLCNDLKHLNSGSNKVLIPDADLGELALSSMKFRYGVKEEYALLEKDFEKSNNLENQGFEVVGTDFLTFATHIEFDIILLDPPVEKSEDYLLKAFELAQKQVDKSCYISALIRADIIQNPSTALQAALENNETEITFHKNVKPESKEEVALVRVSVTKATDNVHKIYDRLLATKGFEPAQTALERGLSTIVSDRDLEERLKDIRFLISSYNEHISLLKKKYLFDNSLNMFESIMKQKHKFGSFSYRRNDLTLNQEIKSIRSQYWEKILKTDEFRKKLTRHGSSLITDKIDSATKLEITEENVLLLLTALMSNGYEVILDSCVEWFKKMTGNHQNEYSKNIHYYNGFKTNDAFKVNSKIIIPAYQASSYYETVSFGYGHPLEENFKHITHGMQDYMNDLITMFKLIKPDIPTTFTANDYGDLENEFLRFKVFKKGTIHIWFKDLETLDKFNLICGQKFGWVPSSEEMKQDPEALRFAKNEFPNIQNLLN</sequence>
<evidence type="ECO:0000313" key="2">
    <source>
        <dbReference type="EMBL" id="GGD04299.1"/>
    </source>
</evidence>
<protein>
    <recommendedName>
        <fullName evidence="1">DUF4942 domain-containing protein</fullName>
    </recommendedName>
</protein>
<dbReference type="Proteomes" id="UP000630615">
    <property type="component" value="Unassembled WGS sequence"/>
</dbReference>
<comment type="caution">
    <text evidence="2">The sequence shown here is derived from an EMBL/GenBank/DDBJ whole genome shotgun (WGS) entry which is preliminary data.</text>
</comment>
<dbReference type="RefSeq" id="WP_157894329.1">
    <property type="nucleotide sequence ID" value="NZ_CP021875.1"/>
</dbReference>
<evidence type="ECO:0000313" key="3">
    <source>
        <dbReference type="Proteomes" id="UP000630615"/>
    </source>
</evidence>
<accession>A0ABQ1PVB7</accession>